<feature type="transmembrane region" description="Helical" evidence="1">
    <location>
        <begin position="128"/>
        <end position="146"/>
    </location>
</feature>
<feature type="transmembrane region" description="Helical" evidence="1">
    <location>
        <begin position="75"/>
        <end position="92"/>
    </location>
</feature>
<feature type="transmembrane region" description="Helical" evidence="1">
    <location>
        <begin position="320"/>
        <end position="337"/>
    </location>
</feature>
<organism evidence="2 3">
    <name type="scientific">Symplocastrum torsivum CPER-KK1</name>
    <dbReference type="NCBI Taxonomy" id="450513"/>
    <lineage>
        <taxon>Bacteria</taxon>
        <taxon>Bacillati</taxon>
        <taxon>Cyanobacteriota</taxon>
        <taxon>Cyanophyceae</taxon>
        <taxon>Oscillatoriophycideae</taxon>
        <taxon>Oscillatoriales</taxon>
        <taxon>Microcoleaceae</taxon>
        <taxon>Symplocastrum</taxon>
    </lineage>
</organism>
<feature type="transmembrane region" description="Helical" evidence="1">
    <location>
        <begin position="389"/>
        <end position="410"/>
    </location>
</feature>
<proteinExistence type="predicted"/>
<keyword evidence="1" id="KW-0812">Transmembrane</keyword>
<keyword evidence="1" id="KW-0472">Membrane</keyword>
<reference evidence="2" key="1">
    <citation type="submission" date="2021-05" db="EMBL/GenBank/DDBJ databases">
        <authorList>
            <person name="Pietrasiak N."/>
            <person name="Ward R."/>
            <person name="Stajich J.E."/>
            <person name="Kurbessoian T."/>
        </authorList>
    </citation>
    <scope>NUCLEOTIDE SEQUENCE</scope>
    <source>
        <strain evidence="2">CPER-KK1</strain>
    </source>
</reference>
<name>A0A951PL66_9CYAN</name>
<dbReference type="EMBL" id="JAHHIF010000016">
    <property type="protein sequence ID" value="MBW4545557.1"/>
    <property type="molecule type" value="Genomic_DNA"/>
</dbReference>
<accession>A0A951PL66</accession>
<evidence type="ECO:0000313" key="2">
    <source>
        <dbReference type="EMBL" id="MBW4545557.1"/>
    </source>
</evidence>
<feature type="transmembrane region" description="Helical" evidence="1">
    <location>
        <begin position="187"/>
        <end position="211"/>
    </location>
</feature>
<feature type="transmembrane region" description="Helical" evidence="1">
    <location>
        <begin position="12"/>
        <end position="34"/>
    </location>
</feature>
<evidence type="ECO:0000313" key="3">
    <source>
        <dbReference type="Proteomes" id="UP000753908"/>
    </source>
</evidence>
<feature type="transmembrane region" description="Helical" evidence="1">
    <location>
        <begin position="540"/>
        <end position="560"/>
    </location>
</feature>
<feature type="transmembrane region" description="Helical" evidence="1">
    <location>
        <begin position="357"/>
        <end position="377"/>
    </location>
</feature>
<feature type="transmembrane region" description="Helical" evidence="1">
    <location>
        <begin position="99"/>
        <end position="122"/>
    </location>
</feature>
<dbReference type="Pfam" id="PF09586">
    <property type="entry name" value="YfhO"/>
    <property type="match status" value="1"/>
</dbReference>
<dbReference type="InterPro" id="IPR018580">
    <property type="entry name" value="Uncharacterised_YfhO"/>
</dbReference>
<feature type="transmembrane region" description="Helical" evidence="1">
    <location>
        <begin position="158"/>
        <end position="175"/>
    </location>
</feature>
<feature type="transmembrane region" description="Helical" evidence="1">
    <location>
        <begin position="223"/>
        <end position="243"/>
    </location>
</feature>
<keyword evidence="1" id="KW-1133">Transmembrane helix</keyword>
<reference evidence="2" key="2">
    <citation type="journal article" date="2022" name="Microbiol. Resour. Announc.">
        <title>Metagenome Sequencing to Explore Phylogenomics of Terrestrial Cyanobacteria.</title>
        <authorList>
            <person name="Ward R.D."/>
            <person name="Stajich J.E."/>
            <person name="Johansen J.R."/>
            <person name="Huntemann M."/>
            <person name="Clum A."/>
            <person name="Foster B."/>
            <person name="Foster B."/>
            <person name="Roux S."/>
            <person name="Palaniappan K."/>
            <person name="Varghese N."/>
            <person name="Mukherjee S."/>
            <person name="Reddy T.B.K."/>
            <person name="Daum C."/>
            <person name="Copeland A."/>
            <person name="Chen I.A."/>
            <person name="Ivanova N.N."/>
            <person name="Kyrpides N.C."/>
            <person name="Shapiro N."/>
            <person name="Eloe-Fadrosh E.A."/>
            <person name="Pietrasiak N."/>
        </authorList>
    </citation>
    <scope>NUCLEOTIDE SEQUENCE</scope>
    <source>
        <strain evidence="2">CPER-KK1</strain>
    </source>
</reference>
<dbReference type="Proteomes" id="UP000753908">
    <property type="component" value="Unassembled WGS sequence"/>
</dbReference>
<comment type="caution">
    <text evidence="2">The sequence shown here is derived from an EMBL/GenBank/DDBJ whole genome shotgun (WGS) entry which is preliminary data.</text>
</comment>
<sequence>MLVTRAKPINIIAFAVIISIGLILTLPAIAYGIFGAHDILVHLNWYKYFSEQLWDGELYPRWLLGMNSGLGSPTFFYYAPIPYYFTSLFYFFKFGEVSIWSQLVFSVALALIASGFTAYLWLKDLTNHKTALISAVIYMTLPYHWAIDIYYRFAFTEYWTFVWMPLILYFSRKIIKGSRLAVPGFAVSYALLVMTHLPTTLMFSAFPIFYIAFMTSKRQRLIVFTKMIIAVLLGVGLAAIYLLPAMTMQEYASLKEIATRPFFYYENNFLLEFNRLLDRSRNFVVFRVYLSILLVLMAGVFYCAFQIARKSIKKAVRRESTYWLIVAIASSFMTIPLSTPAWKLLPLLQKVQFAWRFHVVLTVATTALIATAIYSVNQIGRRFPKKTSTMGGLLLITTLFSGFIITYINIGIPNFQVEQEFLLRVDAPEYRPAWVSKEVFEQYVISQVWKDSPKAEVTTGQGSLSIQQWLPRKILLQTNATTDVELTLKQFYYPGWTARIDGTNQLPLTPSQPEGLVRLKVPRGQHQVRVTLEAGVEERLGQVISAVCVVLVLLLISGFCQVNRSVGS</sequence>
<protein>
    <submittedName>
        <fullName evidence="2">YfhO family protein</fullName>
    </submittedName>
</protein>
<gene>
    <name evidence="2" type="ORF">KME25_14085</name>
</gene>
<feature type="transmembrane region" description="Helical" evidence="1">
    <location>
        <begin position="284"/>
        <end position="308"/>
    </location>
</feature>
<dbReference type="AlphaFoldDB" id="A0A951PL66"/>
<evidence type="ECO:0000256" key="1">
    <source>
        <dbReference type="SAM" id="Phobius"/>
    </source>
</evidence>